<protein>
    <recommendedName>
        <fullName evidence="9">CRISPR-associated endoribonuclease Cas2</fullName>
        <ecNumber evidence="9">3.1.-.-</ecNumber>
    </recommendedName>
</protein>
<dbReference type="SUPFAM" id="SSF143430">
    <property type="entry name" value="TTP0101/SSO1404-like"/>
    <property type="match status" value="1"/>
</dbReference>
<evidence type="ECO:0000256" key="1">
    <source>
        <dbReference type="ARBA" id="ARBA00001946"/>
    </source>
</evidence>
<dbReference type="GO" id="GO:0016787">
    <property type="term" value="F:hydrolase activity"/>
    <property type="evidence" value="ECO:0007669"/>
    <property type="project" value="UniProtKB-KW"/>
</dbReference>
<comment type="caution">
    <text evidence="10">The sequence shown here is derived from an EMBL/GenBank/DDBJ whole genome shotgun (WGS) entry which is preliminary data.</text>
</comment>
<dbReference type="GO" id="GO:0051607">
    <property type="term" value="P:defense response to virus"/>
    <property type="evidence" value="ECO:0007669"/>
    <property type="project" value="UniProtKB-UniRule"/>
</dbReference>
<dbReference type="InterPro" id="IPR019199">
    <property type="entry name" value="Virulence_VapD/CRISPR_Cas2"/>
</dbReference>
<evidence type="ECO:0000256" key="6">
    <source>
        <dbReference type="ARBA" id="ARBA00022801"/>
    </source>
</evidence>
<evidence type="ECO:0000256" key="2">
    <source>
        <dbReference type="ARBA" id="ARBA00009959"/>
    </source>
</evidence>
<comment type="caution">
    <text evidence="9">Lacks conserved residue(s) required for the propagation of feature annotation.</text>
</comment>
<dbReference type="EC" id="3.1.-.-" evidence="9"/>
<gene>
    <name evidence="9" type="primary">cas2</name>
    <name evidence="10" type="ORF">FBZ89_10871</name>
</gene>
<keyword evidence="4" id="KW-0479">Metal-binding</keyword>
<name>A0A560FBR8_9PROT</name>
<evidence type="ECO:0000313" key="11">
    <source>
        <dbReference type="Proteomes" id="UP000319859"/>
    </source>
</evidence>
<proteinExistence type="inferred from homology"/>
<evidence type="ECO:0000256" key="8">
    <source>
        <dbReference type="ARBA" id="ARBA00023118"/>
    </source>
</evidence>
<reference evidence="10 11" key="1">
    <citation type="submission" date="2019-06" db="EMBL/GenBank/DDBJ databases">
        <title>Genomic Encyclopedia of Type Strains, Phase IV (KMG-V): Genome sequencing to study the core and pangenomes of soil and plant-associated prokaryotes.</title>
        <authorList>
            <person name="Whitman W."/>
        </authorList>
    </citation>
    <scope>NUCLEOTIDE SEQUENCE [LARGE SCALE GENOMIC DNA]</scope>
    <source>
        <strain evidence="10 11">BR 11880</strain>
    </source>
</reference>
<evidence type="ECO:0000313" key="10">
    <source>
        <dbReference type="EMBL" id="TWB19015.1"/>
    </source>
</evidence>
<dbReference type="GO" id="GO:0046872">
    <property type="term" value="F:metal ion binding"/>
    <property type="evidence" value="ECO:0007669"/>
    <property type="project" value="UniProtKB-KW"/>
</dbReference>
<accession>A0A560FBR8</accession>
<comment type="subunit">
    <text evidence="9">Homodimer, forms a heterotetramer with a Cas1 homodimer.</text>
</comment>
<evidence type="ECO:0000256" key="3">
    <source>
        <dbReference type="ARBA" id="ARBA00022722"/>
    </source>
</evidence>
<dbReference type="HAMAP" id="MF_01471">
    <property type="entry name" value="Cas2"/>
    <property type="match status" value="1"/>
</dbReference>
<comment type="cofactor">
    <cofactor evidence="1">
        <name>Mg(2+)</name>
        <dbReference type="ChEBI" id="CHEBI:18420"/>
    </cofactor>
</comment>
<keyword evidence="5 9" id="KW-0255">Endonuclease</keyword>
<dbReference type="GO" id="GO:0043571">
    <property type="term" value="P:maintenance of CRISPR repeat elements"/>
    <property type="evidence" value="ECO:0007669"/>
    <property type="project" value="UniProtKB-UniRule"/>
</dbReference>
<keyword evidence="3 9" id="KW-0540">Nuclease</keyword>
<keyword evidence="7" id="KW-0460">Magnesium</keyword>
<evidence type="ECO:0000256" key="9">
    <source>
        <dbReference type="HAMAP-Rule" id="MF_01471"/>
    </source>
</evidence>
<sequence>MMVLFDLPVLTKPQRRAASRFRLFLLDQGFHMAQFSVYLRWCVGKEQVEALSRKVAANIPSKGSVQIVTITDKQYQNIGTYDGKRRKANQNPAQLALF</sequence>
<evidence type="ECO:0000256" key="5">
    <source>
        <dbReference type="ARBA" id="ARBA00022759"/>
    </source>
</evidence>
<evidence type="ECO:0000256" key="4">
    <source>
        <dbReference type="ARBA" id="ARBA00022723"/>
    </source>
</evidence>
<dbReference type="RefSeq" id="WP_246172213.1">
    <property type="nucleotide sequence ID" value="NZ_VITN01000008.1"/>
</dbReference>
<evidence type="ECO:0000256" key="7">
    <source>
        <dbReference type="ARBA" id="ARBA00022842"/>
    </source>
</evidence>
<dbReference type="InterPro" id="IPR021127">
    <property type="entry name" value="CRISPR_associated_Cas2"/>
</dbReference>
<keyword evidence="8 9" id="KW-0051">Antiviral defense</keyword>
<organism evidence="10 11">
    <name type="scientific">Nitrospirillum amazonense</name>
    <dbReference type="NCBI Taxonomy" id="28077"/>
    <lineage>
        <taxon>Bacteria</taxon>
        <taxon>Pseudomonadati</taxon>
        <taxon>Pseudomonadota</taxon>
        <taxon>Alphaproteobacteria</taxon>
        <taxon>Rhodospirillales</taxon>
        <taxon>Azospirillaceae</taxon>
        <taxon>Nitrospirillum</taxon>
    </lineage>
</organism>
<keyword evidence="6 9" id="KW-0378">Hydrolase</keyword>
<dbReference type="GO" id="GO:0004521">
    <property type="term" value="F:RNA endonuclease activity"/>
    <property type="evidence" value="ECO:0007669"/>
    <property type="project" value="InterPro"/>
</dbReference>
<comment type="similarity">
    <text evidence="2 9">Belongs to the CRISPR-associated endoribonuclease Cas2 protein family.</text>
</comment>
<dbReference type="Proteomes" id="UP000319859">
    <property type="component" value="Unassembled WGS sequence"/>
</dbReference>
<dbReference type="Pfam" id="PF09827">
    <property type="entry name" value="CRISPR_Cas2"/>
    <property type="match status" value="1"/>
</dbReference>
<dbReference type="AlphaFoldDB" id="A0A560FBR8"/>
<comment type="function">
    <text evidence="9">CRISPR (clustered regularly interspaced short palindromic repeat), is an adaptive immune system that provides protection against mobile genetic elements (viruses, transposable elements and conjugative plasmids). CRISPR clusters contain sequences complementary to antecedent mobile elements and target invading nucleic acids. CRISPR clusters are transcribed and processed into CRISPR RNA (crRNA). Functions as a ssRNA-specific endoribonuclease. Involved in the integration of spacer DNA into the CRISPR cassette.</text>
</comment>
<dbReference type="EMBL" id="VITN01000008">
    <property type="protein sequence ID" value="TWB19015.1"/>
    <property type="molecule type" value="Genomic_DNA"/>
</dbReference>
<dbReference type="NCBIfam" id="TIGR01573">
    <property type="entry name" value="cas2"/>
    <property type="match status" value="1"/>
</dbReference>